<organism evidence="5 6">
    <name type="scientific">Edaphosphingomonas laterariae</name>
    <dbReference type="NCBI Taxonomy" id="861865"/>
    <lineage>
        <taxon>Bacteria</taxon>
        <taxon>Pseudomonadati</taxon>
        <taxon>Pseudomonadota</taxon>
        <taxon>Alphaproteobacteria</taxon>
        <taxon>Sphingomonadales</taxon>
        <taxon>Rhizorhabdaceae</taxon>
        <taxon>Edaphosphingomonas</taxon>
    </lineage>
</organism>
<evidence type="ECO:0000259" key="4">
    <source>
        <dbReference type="Pfam" id="PF07687"/>
    </source>
</evidence>
<protein>
    <submittedName>
        <fullName evidence="5">Acetylornithine deacetylase/Succinyl-diaminopimelate desuccinylase</fullName>
    </submittedName>
</protein>
<dbReference type="Proteomes" id="UP000198281">
    <property type="component" value="Unassembled WGS sequence"/>
</dbReference>
<evidence type="ECO:0000313" key="5">
    <source>
        <dbReference type="EMBL" id="SNS75743.1"/>
    </source>
</evidence>
<dbReference type="PANTHER" id="PTHR43270:SF8">
    <property type="entry name" value="DI- AND TRIPEPTIDASE DUG2-RELATED"/>
    <property type="match status" value="1"/>
</dbReference>
<sequence>MHRVAVAVLAGLSVAIGGTAAAQQSDVGAYRRAHEREILGRLVDLARIPSVAAQPAELDRTADWLVGELRARGFSSRLLAAGANAPKVVFGQLDTPGAKRTVVFYAHYDGQPVTASEWASDPFVPVMRSGPLSAGAGEVDWRQAKVALDPEWRLFGRGVSDDKASIIAFLAAFDALKAAGRKPAVNIKLFWEGEEEAGSPHLAQILKDNAGLLAADLWLIGDGPAHQSRGRTIYFGARGTLGLNATIYGPARPVHDGHYGNWVPNPAARAAGLIAQMRGEDGTILIPGFADRVRPLTRDEKAAIAALPAVEPGLLRELAIGAGEGAEGLTASTMRPALNLRGIRSGRVGAAANNAIPVDAEISIDFRLVPDQTPDEVRRQVEAFVAGKGWTIVRDEPDAAMRAAHPRLIRLDWEAGYPALRTDMGLPVSRAVLAAAGRVDGYPALALPMMGGSVPIYLFQDVLKATVIGLPIVNHDNSQHAPNENLRLQNLWDGIETYAALMTELSW</sequence>
<accession>A0A239H4K0</accession>
<gene>
    <name evidence="5" type="ORF">SAMN06295912_1154</name>
</gene>
<feature type="domain" description="Peptidase M20 dimerisation" evidence="4">
    <location>
        <begin position="236"/>
        <end position="386"/>
    </location>
</feature>
<keyword evidence="1" id="KW-0645">Protease</keyword>
<reference evidence="6" key="1">
    <citation type="submission" date="2017-06" db="EMBL/GenBank/DDBJ databases">
        <authorList>
            <person name="Varghese N."/>
            <person name="Submissions S."/>
        </authorList>
    </citation>
    <scope>NUCLEOTIDE SEQUENCE [LARGE SCALE GENOMIC DNA]</scope>
    <source>
        <strain evidence="6">LNB2</strain>
    </source>
</reference>
<keyword evidence="2" id="KW-0479">Metal-binding</keyword>
<proteinExistence type="predicted"/>
<dbReference type="GO" id="GO:0008233">
    <property type="term" value="F:peptidase activity"/>
    <property type="evidence" value="ECO:0007669"/>
    <property type="project" value="UniProtKB-KW"/>
</dbReference>
<dbReference type="GO" id="GO:0046872">
    <property type="term" value="F:metal ion binding"/>
    <property type="evidence" value="ECO:0007669"/>
    <property type="project" value="UniProtKB-KW"/>
</dbReference>
<evidence type="ECO:0000256" key="3">
    <source>
        <dbReference type="ARBA" id="ARBA00022801"/>
    </source>
</evidence>
<dbReference type="EMBL" id="FZOS01000015">
    <property type="protein sequence ID" value="SNS75743.1"/>
    <property type="molecule type" value="Genomic_DNA"/>
</dbReference>
<dbReference type="PANTHER" id="PTHR43270">
    <property type="entry name" value="BETA-ALA-HIS DIPEPTIDASE"/>
    <property type="match status" value="1"/>
</dbReference>
<name>A0A239H4K0_9SPHN</name>
<dbReference type="AlphaFoldDB" id="A0A239H4K0"/>
<dbReference type="Pfam" id="PF07687">
    <property type="entry name" value="M20_dimer"/>
    <property type="match status" value="1"/>
</dbReference>
<dbReference type="GO" id="GO:0006508">
    <property type="term" value="P:proteolysis"/>
    <property type="evidence" value="ECO:0007669"/>
    <property type="project" value="UniProtKB-KW"/>
</dbReference>
<evidence type="ECO:0000256" key="2">
    <source>
        <dbReference type="ARBA" id="ARBA00022723"/>
    </source>
</evidence>
<dbReference type="RefSeq" id="WP_089220133.1">
    <property type="nucleotide sequence ID" value="NZ_FZOS01000015.1"/>
</dbReference>
<dbReference type="Gene3D" id="3.40.630.10">
    <property type="entry name" value="Zn peptidases"/>
    <property type="match status" value="1"/>
</dbReference>
<dbReference type="InterPro" id="IPR051458">
    <property type="entry name" value="Cyt/Met_Dipeptidase"/>
</dbReference>
<dbReference type="InterPro" id="IPR011650">
    <property type="entry name" value="Peptidase_M20_dimer"/>
</dbReference>
<dbReference type="OrthoDB" id="9761532at2"/>
<dbReference type="InterPro" id="IPR002933">
    <property type="entry name" value="Peptidase_M20"/>
</dbReference>
<evidence type="ECO:0000313" key="6">
    <source>
        <dbReference type="Proteomes" id="UP000198281"/>
    </source>
</evidence>
<evidence type="ECO:0000256" key="1">
    <source>
        <dbReference type="ARBA" id="ARBA00022670"/>
    </source>
</evidence>
<keyword evidence="3" id="KW-0378">Hydrolase</keyword>
<dbReference type="SUPFAM" id="SSF53187">
    <property type="entry name" value="Zn-dependent exopeptidases"/>
    <property type="match status" value="1"/>
</dbReference>
<dbReference type="Pfam" id="PF01546">
    <property type="entry name" value="Peptidase_M20"/>
    <property type="match status" value="1"/>
</dbReference>
<keyword evidence="6" id="KW-1185">Reference proteome</keyword>
<dbReference type="Gene3D" id="3.30.70.360">
    <property type="match status" value="1"/>
</dbReference>